<keyword evidence="2" id="KW-1185">Reference proteome</keyword>
<accession>A0ABT7UQ04</accession>
<proteinExistence type="predicted"/>
<protein>
    <submittedName>
        <fullName evidence="1">1,4-beta-xylanase</fullName>
    </submittedName>
</protein>
<dbReference type="Proteomes" id="UP001529380">
    <property type="component" value="Unassembled WGS sequence"/>
</dbReference>
<dbReference type="Gene3D" id="3.20.20.80">
    <property type="entry name" value="Glycosidases"/>
    <property type="match status" value="1"/>
</dbReference>
<reference evidence="1 2" key="1">
    <citation type="submission" date="2023-06" db="EMBL/GenBank/DDBJ databases">
        <title>Identification and characterization of horizontal gene transfer across gut microbiota members of farm animals based on homology search.</title>
        <authorList>
            <person name="Schwarzerova J."/>
            <person name="Nykrynova M."/>
            <person name="Jureckova K."/>
            <person name="Cejkova D."/>
            <person name="Rychlik I."/>
        </authorList>
    </citation>
    <scope>NUCLEOTIDE SEQUENCE [LARGE SCALE GENOMIC DNA]</scope>
    <source>
        <strain evidence="1 2">ET340</strain>
    </source>
</reference>
<name>A0ABT7UQ04_9FIRM</name>
<organism evidence="1 2">
    <name type="scientific">Allofournierella massiliensis</name>
    <dbReference type="NCBI Taxonomy" id="1650663"/>
    <lineage>
        <taxon>Bacteria</taxon>
        <taxon>Bacillati</taxon>
        <taxon>Bacillota</taxon>
        <taxon>Clostridia</taxon>
        <taxon>Eubacteriales</taxon>
        <taxon>Oscillospiraceae</taxon>
        <taxon>Allofournierella</taxon>
    </lineage>
</organism>
<reference evidence="1 2" key="3">
    <citation type="submission" date="2023-06" db="EMBL/GenBank/DDBJ databases">
        <authorList>
            <person name="Zeman M."/>
            <person name="Kubasova T."/>
            <person name="Jahodarova E."/>
            <person name="Nykrynova M."/>
            <person name="Rychlik I."/>
        </authorList>
    </citation>
    <scope>NUCLEOTIDE SEQUENCE [LARGE SCALE GENOMIC DNA]</scope>
    <source>
        <strain evidence="1 2">ET340</strain>
    </source>
</reference>
<dbReference type="InterPro" id="IPR017853">
    <property type="entry name" value="GH"/>
</dbReference>
<dbReference type="SUPFAM" id="SSF51445">
    <property type="entry name" value="(Trans)glycosidases"/>
    <property type="match status" value="1"/>
</dbReference>
<sequence>MEYIKGINFAPFPRRGLLSSPQAEGSFEEMCRLTGCNTVILTPAGVQKNAFSEVIDWQGSHTPDDEELEALIRKAHQKGLRVFLKPTVNCLDGTWRAHIGFFEKDVPCEPKWPNWFANYTAFQLHYAKLAQRTGCEMFIAGCEMVKTEHRQEDWRKVIASIRSAYEGPVSYNTDKYQEEQVGWWDAVDVISSSGYYPIDDWQRQLDRIETVVERHKKPFFFAETGCMSITGSQYVPNDWELNGTWNEEEQAQWYRVMFEACAGRSWVEGMALWDWPAELAQPAPYSIYNKPAQQVVREYYGRR</sequence>
<evidence type="ECO:0000313" key="2">
    <source>
        <dbReference type="Proteomes" id="UP001529380"/>
    </source>
</evidence>
<dbReference type="EMBL" id="JAUDCL010000009">
    <property type="protein sequence ID" value="MDM8200972.1"/>
    <property type="molecule type" value="Genomic_DNA"/>
</dbReference>
<comment type="caution">
    <text evidence="1">The sequence shown here is derived from an EMBL/GenBank/DDBJ whole genome shotgun (WGS) entry which is preliminary data.</text>
</comment>
<evidence type="ECO:0000313" key="1">
    <source>
        <dbReference type="EMBL" id="MDM8200972.1"/>
    </source>
</evidence>
<dbReference type="InterPro" id="IPR055151">
    <property type="entry name" value="GH113"/>
</dbReference>
<reference evidence="2" key="2">
    <citation type="submission" date="2023-06" db="EMBL/GenBank/DDBJ databases">
        <title>Identification and characterization of horizontal gene transfer across gut microbiota members of farm animals based on homology search.</title>
        <authorList>
            <person name="Zeman M."/>
            <person name="Kubasova T."/>
            <person name="Jahodarova E."/>
            <person name="Nykrynova M."/>
            <person name="Rychlik I."/>
        </authorList>
    </citation>
    <scope>NUCLEOTIDE SEQUENCE [LARGE SCALE GENOMIC DNA]</scope>
    <source>
        <strain evidence="2">ET340</strain>
    </source>
</reference>
<gene>
    <name evidence="1" type="ORF">QUW08_06655</name>
</gene>
<dbReference type="RefSeq" id="WP_289599620.1">
    <property type="nucleotide sequence ID" value="NZ_JAUDCL010000009.1"/>
</dbReference>
<dbReference type="Pfam" id="PF22612">
    <property type="entry name" value="GH113"/>
    <property type="match status" value="1"/>
</dbReference>